<accession>X0C1S2</accession>
<organism evidence="2 3">
    <name type="scientific">Fusarium oxysporum f. sp. raphani 54005</name>
    <dbReference type="NCBI Taxonomy" id="1089458"/>
    <lineage>
        <taxon>Eukaryota</taxon>
        <taxon>Fungi</taxon>
        <taxon>Dikarya</taxon>
        <taxon>Ascomycota</taxon>
        <taxon>Pezizomycotina</taxon>
        <taxon>Sordariomycetes</taxon>
        <taxon>Hypocreomycetidae</taxon>
        <taxon>Hypocreales</taxon>
        <taxon>Nectriaceae</taxon>
        <taxon>Fusarium</taxon>
        <taxon>Fusarium oxysporum species complex</taxon>
    </lineage>
</organism>
<evidence type="ECO:0000313" key="3">
    <source>
        <dbReference type="Proteomes" id="UP000030663"/>
    </source>
</evidence>
<dbReference type="Proteomes" id="UP000030663">
    <property type="component" value="Unassembled WGS sequence"/>
</dbReference>
<feature type="compositionally biased region" description="Low complexity" evidence="1">
    <location>
        <begin position="27"/>
        <end position="42"/>
    </location>
</feature>
<sequence>MSYGDVLANERPAQRRRTDDHPEYSLPPYGSPASGHPSASPSGLPPMPMSGYGGPPRPLSMASFAGGERLPPLRGTEGRPPSSSPPGPGVQEQDPRTGQWVPVQPRVPETGWATRDTHRRA</sequence>
<dbReference type="EMBL" id="JH658688">
    <property type="protein sequence ID" value="EXK76727.1"/>
    <property type="molecule type" value="Genomic_DNA"/>
</dbReference>
<dbReference type="HOGENOM" id="CLU_2038198_0_0_1"/>
<name>X0C1S2_FUSOX</name>
<reference evidence="2 3" key="1">
    <citation type="submission" date="2011-11" db="EMBL/GenBank/DDBJ databases">
        <title>The Genome Sequence of Fusarium oxysporum PHW815.</title>
        <authorList>
            <consortium name="The Broad Institute Genome Sequencing Platform"/>
            <person name="Ma L.-J."/>
            <person name="Gale L.R."/>
            <person name="Schwartz D.C."/>
            <person name="Zhou S."/>
            <person name="Corby-Kistler H."/>
            <person name="Young S.K."/>
            <person name="Zeng Q."/>
            <person name="Gargeya S."/>
            <person name="Fitzgerald M."/>
            <person name="Haas B."/>
            <person name="Abouelleil A."/>
            <person name="Alvarado L."/>
            <person name="Arachchi H.M."/>
            <person name="Berlin A."/>
            <person name="Brown A."/>
            <person name="Chapman S.B."/>
            <person name="Chen Z."/>
            <person name="Dunbar C."/>
            <person name="Freedman E."/>
            <person name="Gearin G."/>
            <person name="Goldberg J."/>
            <person name="Griggs A."/>
            <person name="Gujja S."/>
            <person name="Heiman D."/>
            <person name="Howarth C."/>
            <person name="Larson L."/>
            <person name="Lui A."/>
            <person name="MacDonald P.J.P."/>
            <person name="Montmayeur A."/>
            <person name="Murphy C."/>
            <person name="Neiman D."/>
            <person name="Pearson M."/>
            <person name="Priest M."/>
            <person name="Roberts A."/>
            <person name="Saif S."/>
            <person name="Shea T."/>
            <person name="Shenoy N."/>
            <person name="Sisk P."/>
            <person name="Stolte C."/>
            <person name="Sykes S."/>
            <person name="Wortman J."/>
            <person name="Nusbaum C."/>
            <person name="Birren B."/>
        </authorList>
    </citation>
    <scope>NUCLEOTIDE SEQUENCE [LARGE SCALE GENOMIC DNA]</scope>
    <source>
        <strain evidence="2 3">54005</strain>
    </source>
</reference>
<feature type="region of interest" description="Disordered" evidence="1">
    <location>
        <begin position="1"/>
        <end position="121"/>
    </location>
</feature>
<dbReference type="AlphaFoldDB" id="X0C1S2"/>
<protein>
    <submittedName>
        <fullName evidence="2">Uncharacterized protein</fullName>
    </submittedName>
</protein>
<evidence type="ECO:0000256" key="1">
    <source>
        <dbReference type="SAM" id="MobiDB-lite"/>
    </source>
</evidence>
<proteinExistence type="predicted"/>
<keyword evidence="3" id="KW-1185">Reference proteome</keyword>
<evidence type="ECO:0000313" key="2">
    <source>
        <dbReference type="EMBL" id="EXK76727.1"/>
    </source>
</evidence>
<feature type="compositionally biased region" description="Basic and acidic residues" evidence="1">
    <location>
        <begin position="12"/>
        <end position="23"/>
    </location>
</feature>
<gene>
    <name evidence="2" type="ORF">FOQG_18532</name>
</gene>